<dbReference type="EMBL" id="LQXV01000439">
    <property type="protein sequence ID" value="KXU03557.1"/>
    <property type="molecule type" value="Genomic_DNA"/>
</dbReference>
<evidence type="ECO:0000313" key="4">
    <source>
        <dbReference type="Proteomes" id="UP000071927"/>
    </source>
</evidence>
<dbReference type="Proteomes" id="UP000070198">
    <property type="component" value="Unassembled WGS sequence"/>
</dbReference>
<organism evidence="2 4">
    <name type="scientific">Streptococcus gallolyticus</name>
    <dbReference type="NCBI Taxonomy" id="315405"/>
    <lineage>
        <taxon>Bacteria</taxon>
        <taxon>Bacillati</taxon>
        <taxon>Bacillota</taxon>
        <taxon>Bacilli</taxon>
        <taxon>Lactobacillales</taxon>
        <taxon>Streptococcaceae</taxon>
        <taxon>Streptococcus</taxon>
    </lineage>
</organism>
<evidence type="ECO:0000313" key="3">
    <source>
        <dbReference type="Proteomes" id="UP000070198"/>
    </source>
</evidence>
<protein>
    <submittedName>
        <fullName evidence="2">Uncharacterized protein</fullName>
    </submittedName>
</protein>
<proteinExistence type="predicted"/>
<sequence length="50" mass="6129">MFHTRNSSVNQDIENLILAWGQCQTYHFYDFETWQNMITFLKAETIWVEK</sequence>
<gene>
    <name evidence="1" type="ORF">SGADD02_02097</name>
    <name evidence="2" type="ORF">SGADD03_02140</name>
</gene>
<accession>A0A139QM05</accession>
<dbReference type="Proteomes" id="UP000071927">
    <property type="component" value="Unassembled WGS sequence"/>
</dbReference>
<evidence type="ECO:0000313" key="1">
    <source>
        <dbReference type="EMBL" id="KXT64082.1"/>
    </source>
</evidence>
<reference evidence="3 4" key="1">
    <citation type="submission" date="2016-01" db="EMBL/GenBank/DDBJ databases">
        <title>Highly variable Streptococcus oralis are common among viridans streptococci isolated from primates.</title>
        <authorList>
            <person name="Denapaite D."/>
            <person name="Rieger M."/>
            <person name="Koendgen S."/>
            <person name="Brueckner R."/>
            <person name="Ochigava I."/>
            <person name="Kappeler P."/>
            <person name="Maetz-Rensing K."/>
            <person name="Leendertz F."/>
            <person name="Hakenbeck R."/>
        </authorList>
    </citation>
    <scope>NUCLEOTIDE SEQUENCE [LARGE SCALE GENOMIC DNA]</scope>
    <source>
        <strain evidence="1 3">DD02</strain>
        <strain evidence="2 4">DD03</strain>
    </source>
</reference>
<dbReference type="AlphaFoldDB" id="A0A139QM05"/>
<dbReference type="EMBL" id="LQOF01000420">
    <property type="protein sequence ID" value="KXT64082.1"/>
    <property type="molecule type" value="Genomic_DNA"/>
</dbReference>
<name>A0A139QM05_9STRE</name>
<comment type="caution">
    <text evidence="2">The sequence shown here is derived from an EMBL/GenBank/DDBJ whole genome shotgun (WGS) entry which is preliminary data.</text>
</comment>
<dbReference type="RefSeq" id="WP_155720333.1">
    <property type="nucleotide sequence ID" value="NZ_KQ968758.1"/>
</dbReference>
<evidence type="ECO:0000313" key="2">
    <source>
        <dbReference type="EMBL" id="KXU03557.1"/>
    </source>
</evidence>